<name>A0A078M0D0_9BACL</name>
<dbReference type="PATRIC" id="fig|1461583.4.peg.224"/>
<sequence length="285" mass="32456">MLQEIDQAWQEGKLEAVRKAVAKLDKAANDNISNHVTWYNDRLKEVTNFEQTITKWQAQAQQMTEQKAYSDALAFYEQHNSNEQWDSPFFAEAKARWLAAQENIKATQIAQLQEQQKAEEAARKAKEEQATQDAIAHLDTQVTGTERFAKLQEIMSYDLGKPVEEKRYTIEERRQQARAYALDSYLQGSVDLLHELGDRNMYYMSVVKFGGATLTNGQVIAATPTSVTIQYNVSQPEFNGEVTGQGNVTYQLEGETWKVADAQWTPNTTVCVQEECVPAHELNHR</sequence>
<evidence type="ECO:0000313" key="1">
    <source>
        <dbReference type="EMBL" id="CDZ99704.1"/>
    </source>
</evidence>
<dbReference type="EMBL" id="LN483073">
    <property type="protein sequence ID" value="CDZ99704.1"/>
    <property type="molecule type" value="Genomic_DNA"/>
</dbReference>
<dbReference type="AlphaFoldDB" id="A0A078M0D0"/>
<protein>
    <submittedName>
        <fullName evidence="1">Uncharacterized protein</fullName>
    </submittedName>
</protein>
<organism evidence="1">
    <name type="scientific">Metalysinibacillus saudimassiliensis</name>
    <dbReference type="NCBI Taxonomy" id="1461583"/>
    <lineage>
        <taxon>Bacteria</taxon>
        <taxon>Bacillati</taxon>
        <taxon>Bacillota</taxon>
        <taxon>Bacilli</taxon>
        <taxon>Bacillales</taxon>
        <taxon>Caryophanaceae</taxon>
        <taxon>Metalysinibacillus</taxon>
    </lineage>
</organism>
<gene>
    <name evidence="1" type="ORF">BN1050_00252</name>
</gene>
<reference evidence="1" key="1">
    <citation type="submission" date="2014-07" db="EMBL/GenBank/DDBJ databases">
        <authorList>
            <person name="Urmite Genomes Urmite Genomes"/>
        </authorList>
    </citation>
    <scope>NUCLEOTIDE SEQUENCE</scope>
    <source>
        <strain evidence="1">13S34_air</strain>
    </source>
</reference>
<dbReference type="HOGENOM" id="CLU_975920_0_0_9"/>
<proteinExistence type="predicted"/>
<accession>A0A078M0D0</accession>